<name>A0A424WHK9_ALCXX</name>
<gene>
    <name evidence="1" type="ORF">DY367_06470</name>
</gene>
<proteinExistence type="predicted"/>
<comment type="caution">
    <text evidence="1">The sequence shown here is derived from an EMBL/GenBank/DDBJ whole genome shotgun (WGS) entry which is preliminary data.</text>
</comment>
<evidence type="ECO:0000313" key="1">
    <source>
        <dbReference type="EMBL" id="RPJ92758.1"/>
    </source>
</evidence>
<dbReference type="Proteomes" id="UP000285324">
    <property type="component" value="Unassembled WGS sequence"/>
</dbReference>
<dbReference type="EMBL" id="QVXO01000006">
    <property type="protein sequence ID" value="RPJ92758.1"/>
    <property type="molecule type" value="Genomic_DNA"/>
</dbReference>
<accession>A0A424WHK9</accession>
<sequence>MSAASFTRDLRQAPDGAALQFQGARVERSSATVSLRNLDSASYGLVCPGVRMQPDAACHLPAGGGALALTASRSHPAAGPARAIVTLAYD</sequence>
<dbReference type="AlphaFoldDB" id="A0A424WHK9"/>
<organism evidence="1 2">
    <name type="scientific">Alcaligenes xylosoxydans xylosoxydans</name>
    <name type="common">Achromobacter xylosoxidans</name>
    <dbReference type="NCBI Taxonomy" id="85698"/>
    <lineage>
        <taxon>Bacteria</taxon>
        <taxon>Pseudomonadati</taxon>
        <taxon>Pseudomonadota</taxon>
        <taxon>Betaproteobacteria</taxon>
        <taxon>Burkholderiales</taxon>
        <taxon>Alcaligenaceae</taxon>
        <taxon>Achromobacter</taxon>
    </lineage>
</organism>
<dbReference type="RefSeq" id="WP_124260349.1">
    <property type="nucleotide sequence ID" value="NZ_CP061008.1"/>
</dbReference>
<protein>
    <submittedName>
        <fullName evidence="1">Uncharacterized protein</fullName>
    </submittedName>
</protein>
<evidence type="ECO:0000313" key="2">
    <source>
        <dbReference type="Proteomes" id="UP000285324"/>
    </source>
</evidence>
<reference evidence="1 2" key="1">
    <citation type="submission" date="2018-08" db="EMBL/GenBank/DDBJ databases">
        <title>Achromobacter xylosoxidans Genome sequencing and assembly.</title>
        <authorList>
            <person name="Wang R."/>
            <person name="Rensing C."/>
            <person name="Li Y."/>
        </authorList>
    </citation>
    <scope>NUCLEOTIDE SEQUENCE [LARGE SCALE GENOMIC DNA]</scope>
    <source>
        <strain evidence="1 2">GD003A</strain>
    </source>
</reference>